<dbReference type="SUPFAM" id="SSF53335">
    <property type="entry name" value="S-adenosyl-L-methionine-dependent methyltransferases"/>
    <property type="match status" value="1"/>
</dbReference>
<evidence type="ECO:0000313" key="4">
    <source>
        <dbReference type="EMBL" id="EQD74628.1"/>
    </source>
</evidence>
<comment type="caution">
    <text evidence="4">The sequence shown here is derived from an EMBL/GenBank/DDBJ whole genome shotgun (WGS) entry which is preliminary data.</text>
</comment>
<dbReference type="GO" id="GO:0006298">
    <property type="term" value="P:mismatch repair"/>
    <property type="evidence" value="ECO:0007669"/>
    <property type="project" value="TreeGrafter"/>
</dbReference>
<organism evidence="4">
    <name type="scientific">mine drainage metagenome</name>
    <dbReference type="NCBI Taxonomy" id="410659"/>
    <lineage>
        <taxon>unclassified sequences</taxon>
        <taxon>metagenomes</taxon>
        <taxon>ecological metagenomes</taxon>
    </lineage>
</organism>
<gene>
    <name evidence="4" type="ORF">B1A_04377</name>
</gene>
<keyword evidence="1 4" id="KW-0489">Methyltransferase</keyword>
<dbReference type="InterPro" id="IPR029063">
    <property type="entry name" value="SAM-dependent_MTases_sf"/>
</dbReference>
<dbReference type="PANTHER" id="PTHR30481">
    <property type="entry name" value="DNA ADENINE METHYLASE"/>
    <property type="match status" value="1"/>
</dbReference>
<dbReference type="PANTHER" id="PTHR30481:SF4">
    <property type="entry name" value="SITE-SPECIFIC DNA-METHYLTRANSFERASE (ADENINE-SPECIFIC)"/>
    <property type="match status" value="1"/>
</dbReference>
<evidence type="ECO:0000256" key="1">
    <source>
        <dbReference type="ARBA" id="ARBA00022603"/>
    </source>
</evidence>
<dbReference type="InterPro" id="IPR012327">
    <property type="entry name" value="MeTrfase_D12"/>
</dbReference>
<keyword evidence="3" id="KW-0949">S-adenosyl-L-methionine</keyword>
<dbReference type="GO" id="GO:0009007">
    <property type="term" value="F:site-specific DNA-methyltransferase (adenine-specific) activity"/>
    <property type="evidence" value="ECO:0007669"/>
    <property type="project" value="UniProtKB-EC"/>
</dbReference>
<evidence type="ECO:0000256" key="3">
    <source>
        <dbReference type="ARBA" id="ARBA00022691"/>
    </source>
</evidence>
<dbReference type="AlphaFoldDB" id="T1C1A5"/>
<keyword evidence="2" id="KW-0808">Transferase</keyword>
<accession>T1C1A5</accession>
<reference evidence="4" key="2">
    <citation type="journal article" date="2014" name="ISME J.">
        <title>Microbial stratification in low pH oxic and suboxic macroscopic growths along an acid mine drainage.</title>
        <authorList>
            <person name="Mendez-Garcia C."/>
            <person name="Mesa V."/>
            <person name="Sprenger R.R."/>
            <person name="Richter M."/>
            <person name="Diez M.S."/>
            <person name="Solano J."/>
            <person name="Bargiela R."/>
            <person name="Golyshina O.V."/>
            <person name="Manteca A."/>
            <person name="Ramos J.L."/>
            <person name="Gallego J.R."/>
            <person name="Llorente I."/>
            <person name="Martins Dos Santos V.A."/>
            <person name="Jensen O.N."/>
            <person name="Pelaez A.I."/>
            <person name="Sanchez J."/>
            <person name="Ferrer M."/>
        </authorList>
    </citation>
    <scope>NUCLEOTIDE SEQUENCE</scope>
</reference>
<protein>
    <submittedName>
        <fullName evidence="4">Phage DNA methylase</fullName>
    </submittedName>
</protein>
<dbReference type="GO" id="GO:0009307">
    <property type="term" value="P:DNA restriction-modification system"/>
    <property type="evidence" value="ECO:0007669"/>
    <property type="project" value="InterPro"/>
</dbReference>
<dbReference type="EMBL" id="AUZX01003174">
    <property type="protein sequence ID" value="EQD74628.1"/>
    <property type="molecule type" value="Genomic_DNA"/>
</dbReference>
<sequence length="169" mass="20071">MSGRWRDFSRPYPVEVVQAHAHRFLADFPYQGRELVYCDPPYLHATRSSDRRYRFEYEEADHLELLSLLKKLPCQVILSGYPSRLYDEHLAGWQSLEVQVMNQAGVRTEKVWFNFRPDRVHWARYAGKNFTDRQRIKRKAENWGRRYRALPPGERLAVLSALMAVEADE</sequence>
<dbReference type="Gene3D" id="3.40.50.150">
    <property type="entry name" value="Vaccinia Virus protein VP39"/>
    <property type="match status" value="1"/>
</dbReference>
<reference evidence="4" key="1">
    <citation type="submission" date="2013-08" db="EMBL/GenBank/DDBJ databases">
        <authorList>
            <person name="Mendez C."/>
            <person name="Richter M."/>
            <person name="Ferrer M."/>
            <person name="Sanchez J."/>
        </authorList>
    </citation>
    <scope>NUCLEOTIDE SEQUENCE</scope>
</reference>
<proteinExistence type="predicted"/>
<dbReference type="GO" id="GO:0032259">
    <property type="term" value="P:methylation"/>
    <property type="evidence" value="ECO:0007669"/>
    <property type="project" value="UniProtKB-KW"/>
</dbReference>
<evidence type="ECO:0000256" key="2">
    <source>
        <dbReference type="ARBA" id="ARBA00022679"/>
    </source>
</evidence>
<dbReference type="GO" id="GO:0043565">
    <property type="term" value="F:sequence-specific DNA binding"/>
    <property type="evidence" value="ECO:0007669"/>
    <property type="project" value="TreeGrafter"/>
</dbReference>
<name>T1C1A5_9ZZZZ</name>
<dbReference type="GO" id="GO:1904047">
    <property type="term" value="F:S-adenosyl-L-methionine binding"/>
    <property type="evidence" value="ECO:0007669"/>
    <property type="project" value="TreeGrafter"/>
</dbReference>